<dbReference type="HOGENOM" id="CLU_2870862_0_0_1"/>
<sequence>MVAGRAPGVAVTRSGHPLARSGRGGGRRVTGSGGATAGAGVVGCTAAAATAAGQRRCGRAGGGC</sequence>
<proteinExistence type="predicted"/>
<evidence type="ECO:0000313" key="2">
    <source>
        <dbReference type="EnsemblPlants" id="LPERR06G11860.1"/>
    </source>
</evidence>
<keyword evidence="3" id="KW-1185">Reference proteome</keyword>
<evidence type="ECO:0000313" key="3">
    <source>
        <dbReference type="Proteomes" id="UP000032180"/>
    </source>
</evidence>
<dbReference type="EnsemblPlants" id="LPERR06G11860.1">
    <property type="protein sequence ID" value="LPERR06G11860.1"/>
    <property type="gene ID" value="LPERR06G11860"/>
</dbReference>
<dbReference type="Proteomes" id="UP000032180">
    <property type="component" value="Chromosome 6"/>
</dbReference>
<feature type="region of interest" description="Disordered" evidence="1">
    <location>
        <begin position="1"/>
        <end position="38"/>
    </location>
</feature>
<reference evidence="3" key="2">
    <citation type="submission" date="2013-12" db="EMBL/GenBank/DDBJ databases">
        <authorList>
            <person name="Yu Y."/>
            <person name="Lee S."/>
            <person name="de Baynast K."/>
            <person name="Wissotski M."/>
            <person name="Liu L."/>
            <person name="Talag J."/>
            <person name="Goicoechea J."/>
            <person name="Angelova A."/>
            <person name="Jetty R."/>
            <person name="Kudrna D."/>
            <person name="Golser W."/>
            <person name="Rivera L."/>
            <person name="Zhang J."/>
            <person name="Wing R."/>
        </authorList>
    </citation>
    <scope>NUCLEOTIDE SEQUENCE</scope>
</reference>
<dbReference type="Gramene" id="LPERR06G11860.1">
    <property type="protein sequence ID" value="LPERR06G11860.1"/>
    <property type="gene ID" value="LPERR06G11860"/>
</dbReference>
<accession>A0A0D9WQ22</accession>
<reference evidence="2" key="3">
    <citation type="submission" date="2015-04" db="UniProtKB">
        <authorList>
            <consortium name="EnsemblPlants"/>
        </authorList>
    </citation>
    <scope>IDENTIFICATION</scope>
</reference>
<feature type="compositionally biased region" description="Gly residues" evidence="1">
    <location>
        <begin position="22"/>
        <end position="38"/>
    </location>
</feature>
<reference evidence="2 3" key="1">
    <citation type="submission" date="2012-08" db="EMBL/GenBank/DDBJ databases">
        <title>Oryza genome evolution.</title>
        <authorList>
            <person name="Wing R.A."/>
        </authorList>
    </citation>
    <scope>NUCLEOTIDE SEQUENCE</scope>
</reference>
<dbReference type="AlphaFoldDB" id="A0A0D9WQ22"/>
<evidence type="ECO:0000256" key="1">
    <source>
        <dbReference type="SAM" id="MobiDB-lite"/>
    </source>
</evidence>
<name>A0A0D9WQ22_9ORYZ</name>
<protein>
    <submittedName>
        <fullName evidence="2">Uncharacterized protein</fullName>
    </submittedName>
</protein>
<organism evidence="2 3">
    <name type="scientific">Leersia perrieri</name>
    <dbReference type="NCBI Taxonomy" id="77586"/>
    <lineage>
        <taxon>Eukaryota</taxon>
        <taxon>Viridiplantae</taxon>
        <taxon>Streptophyta</taxon>
        <taxon>Embryophyta</taxon>
        <taxon>Tracheophyta</taxon>
        <taxon>Spermatophyta</taxon>
        <taxon>Magnoliopsida</taxon>
        <taxon>Liliopsida</taxon>
        <taxon>Poales</taxon>
        <taxon>Poaceae</taxon>
        <taxon>BOP clade</taxon>
        <taxon>Oryzoideae</taxon>
        <taxon>Oryzeae</taxon>
        <taxon>Oryzinae</taxon>
        <taxon>Leersia</taxon>
    </lineage>
</organism>